<sequence length="354" mass="38414">MYIAFDTSPFHSSGELKKHAQDTAAARAAVDAYATAMREQSPIKLDLLPNLPTHLENAKEHAKSWTEKVAPEIIQVNTDLISFCNLFKSFYKTLYDLAKDINAEGNLEKFNSGITELSEEVTKRGESAKKATKSINGLYSNVATDKGKLTKDINDEEAKYQGEQGKLAEIKKLESSLRDRIHKDVLIMAGGATVDVVGVLCIAVGVLAEIPSGGTSTAVIVAGVALVTGGTAAMIAAGVDMDKANKDLANQIAEYAKISKEIAALKSVNTQWEHLVAACTDALGSLNKMSTTWEVLGTQFKAVKDEIKEVEEKERSMFLTNHLEAAKKDWDDLDKTAKAIQKQLTNLPVRKGKS</sequence>
<keyword evidence="1" id="KW-1133">Transmembrane helix</keyword>
<dbReference type="Pfam" id="PF05791">
    <property type="entry name" value="Bacillus_HBL"/>
    <property type="match status" value="1"/>
</dbReference>
<evidence type="ECO:0000313" key="2">
    <source>
        <dbReference type="EMBL" id="PAU50667.1"/>
    </source>
</evidence>
<keyword evidence="1" id="KW-0472">Membrane</keyword>
<keyword evidence="1" id="KW-0812">Transmembrane</keyword>
<dbReference type="SUPFAM" id="SSF58100">
    <property type="entry name" value="Bacterial hemolysins"/>
    <property type="match status" value="1"/>
</dbReference>
<name>A0A2A2DGT4_9ACTN</name>
<dbReference type="PANTHER" id="PTHR38443">
    <property type="match status" value="1"/>
</dbReference>
<gene>
    <name evidence="2" type="ORF">CK936_01300</name>
</gene>
<dbReference type="GO" id="GO:0016020">
    <property type="term" value="C:membrane"/>
    <property type="evidence" value="ECO:0007669"/>
    <property type="project" value="InterPro"/>
</dbReference>
<dbReference type="Gene3D" id="1.20.1170.10">
    <property type="match status" value="1"/>
</dbReference>
<feature type="transmembrane region" description="Helical" evidence="1">
    <location>
        <begin position="185"/>
        <end position="207"/>
    </location>
</feature>
<proteinExistence type="predicted"/>
<organism evidence="2 3">
    <name type="scientific">Streptomyces albireticuli</name>
    <dbReference type="NCBI Taxonomy" id="1940"/>
    <lineage>
        <taxon>Bacteria</taxon>
        <taxon>Bacillati</taxon>
        <taxon>Actinomycetota</taxon>
        <taxon>Actinomycetes</taxon>
        <taxon>Kitasatosporales</taxon>
        <taxon>Streptomycetaceae</taxon>
        <taxon>Streptomyces</taxon>
    </lineage>
</organism>
<dbReference type="PANTHER" id="PTHR38443:SF2">
    <property type="entry name" value="NON-HEMOLYTIC ENTEROTOXIN LYTIC COMPONENT L1"/>
    <property type="match status" value="1"/>
</dbReference>
<accession>A0A2A2DGT4</accession>
<dbReference type="InterPro" id="IPR052785">
    <property type="entry name" value="Enterotoxin_cmpnt"/>
</dbReference>
<dbReference type="InterPro" id="IPR008414">
    <property type="entry name" value="HBL"/>
</dbReference>
<evidence type="ECO:0000256" key="1">
    <source>
        <dbReference type="SAM" id="Phobius"/>
    </source>
</evidence>
<feature type="transmembrane region" description="Helical" evidence="1">
    <location>
        <begin position="219"/>
        <end position="239"/>
    </location>
</feature>
<dbReference type="Proteomes" id="UP000218944">
    <property type="component" value="Unassembled WGS sequence"/>
</dbReference>
<dbReference type="EMBL" id="NSJV01000029">
    <property type="protein sequence ID" value="PAU50667.1"/>
    <property type="molecule type" value="Genomic_DNA"/>
</dbReference>
<comment type="caution">
    <text evidence="2">The sequence shown here is derived from an EMBL/GenBank/DDBJ whole genome shotgun (WGS) entry which is preliminary data.</text>
</comment>
<evidence type="ECO:0000313" key="3">
    <source>
        <dbReference type="Proteomes" id="UP000218944"/>
    </source>
</evidence>
<dbReference type="RefSeq" id="WP_095578592.1">
    <property type="nucleotide sequence ID" value="NZ_JAJQQQ010000033.1"/>
</dbReference>
<dbReference type="AlphaFoldDB" id="A0A2A2DGT4"/>
<keyword evidence="3" id="KW-1185">Reference proteome</keyword>
<reference evidence="2 3" key="1">
    <citation type="submission" date="2017-08" db="EMBL/GenBank/DDBJ databases">
        <title>Genome sequence of Streptomyces albireticuli NRRL B-1670.</title>
        <authorList>
            <person name="Graham D.E."/>
            <person name="Mahan K.M."/>
            <person name="Klingeman D.M."/>
            <person name="Hettich R.L."/>
            <person name="Parry R.J."/>
            <person name="Spain J.C."/>
        </authorList>
    </citation>
    <scope>NUCLEOTIDE SEQUENCE [LARGE SCALE GENOMIC DNA]</scope>
    <source>
        <strain evidence="2 3">NRRL B-1670</strain>
    </source>
</reference>
<evidence type="ECO:0008006" key="4">
    <source>
        <dbReference type="Google" id="ProtNLM"/>
    </source>
</evidence>
<protein>
    <recommendedName>
        <fullName evidence="4">Enterotoxin</fullName>
    </recommendedName>
</protein>